<dbReference type="GO" id="GO:0005524">
    <property type="term" value="F:ATP binding"/>
    <property type="evidence" value="ECO:0007669"/>
    <property type="project" value="UniProtKB-KW"/>
</dbReference>
<dbReference type="EMBL" id="JRVC01000011">
    <property type="protein sequence ID" value="KHS45919.1"/>
    <property type="molecule type" value="Genomic_DNA"/>
</dbReference>
<organism evidence="5 6">
    <name type="scientific">Novosphingobium subterraneum</name>
    <dbReference type="NCBI Taxonomy" id="48936"/>
    <lineage>
        <taxon>Bacteria</taxon>
        <taxon>Pseudomonadati</taxon>
        <taxon>Pseudomonadota</taxon>
        <taxon>Alphaproteobacteria</taxon>
        <taxon>Sphingomonadales</taxon>
        <taxon>Sphingomonadaceae</taxon>
        <taxon>Novosphingobium</taxon>
    </lineage>
</organism>
<evidence type="ECO:0000256" key="2">
    <source>
        <dbReference type="ARBA" id="ARBA00022741"/>
    </source>
</evidence>
<dbReference type="InterPro" id="IPR027417">
    <property type="entry name" value="P-loop_NTPase"/>
</dbReference>
<dbReference type="Gene3D" id="3.40.50.300">
    <property type="entry name" value="P-loop containing nucleotide triphosphate hydrolases"/>
    <property type="match status" value="2"/>
</dbReference>
<sequence length="822" mass="90140">MLNLREYRQKADRLADHLPWAALVAPGVVLNKDGSFLRVLRFRGPDLESATEAELVAACARANNVLKRFGSGWALHFEAERREALGYPDSSFPDAASWLVDEERRAAFESAGAHFESRYYLTLTLLPPPDQADTAGRALIERSDDAKGRDWRQALAGFIAETDRALDLFRGFMPEVRALGDSEMLTFLHGAISARRHVVAVPETPIYLDGLLADTPLTGGLEPMLGDEHLRTLTILGFPNASRPGILDGLNHEDFGYRWVTRFIALDKTDATKALTRLRRQWFNKRKSITALLREVIYNQPVQLLDSDADNKVVDADLALQALGGDHVAFGYLTTTITVADIDRARVEEKVRAVERIVNGLGFTCIREGMNVVEAWLSSLPGHVYANVRQPIVHTLNLAHLMPLSSVWAGPARNPHLDGPPLLYAETSGSTPFRLSTHVGDVGHMLIVGPTGAGKSVLLAMLALQFRRYPDSQVYVFDKGFSARAAVLAMGGAHHALGLGGESGHADDVGGRTIAFQPLRHIDRSNARAWATEWIGALLAHEKVLVTPEIKEAVWSALTNLATAPIEERTLTGLSLLLQSAPLRSALAPYTLEGSFGRLLDAAEDDLAIADVQCFETEALMGQAGVVAPVLTYLFHRLEERFTGRPTLLVLDEAWVFLDHPLFAARIREWLKVLRKKNVSVVFATQSLADIADSTIAPAIIESCPQRILLPNDRAIEPQGQTVYVRFGLNARQIELVSRATPKRQYYLQSARGNRLFELGLGPIALALCGASDPDSQKRIDAVLAEKGQADFAATFVSQAGLDWAADLLGRHPAARPPEDKE</sequence>
<dbReference type="NCBIfam" id="NF010447">
    <property type="entry name" value="PRK13873.1"/>
    <property type="match status" value="1"/>
</dbReference>
<keyword evidence="3" id="KW-0067">ATP-binding</keyword>
<gene>
    <name evidence="5" type="ORF">NJ75_02526</name>
</gene>
<dbReference type="InterPro" id="IPR003593">
    <property type="entry name" value="AAA+_ATPase"/>
</dbReference>
<comment type="similarity">
    <text evidence="1">Belongs to the TrbE/VirB4 family.</text>
</comment>
<dbReference type="PANTHER" id="PTHR30121">
    <property type="entry name" value="UNCHARACTERIZED PROTEIN YJGR-RELATED"/>
    <property type="match status" value="1"/>
</dbReference>
<dbReference type="Pfam" id="PF03135">
    <property type="entry name" value="CagE_TrbE_VirB"/>
    <property type="match status" value="1"/>
</dbReference>
<reference evidence="5 6" key="1">
    <citation type="submission" date="2014-10" db="EMBL/GenBank/DDBJ databases">
        <title>Draft genome sequence of Novosphingobium subterraneum DSM 12447.</title>
        <authorList>
            <person name="Gan H.M."/>
            <person name="Gan H.Y."/>
            <person name="Savka M.A."/>
        </authorList>
    </citation>
    <scope>NUCLEOTIDE SEQUENCE [LARGE SCALE GENOMIC DNA]</scope>
    <source>
        <strain evidence="5 6">DSM 12447</strain>
    </source>
</reference>
<dbReference type="InterPro" id="IPR018145">
    <property type="entry name" value="CagE_TrbE_VirB_cntrl_dom"/>
</dbReference>
<evidence type="ECO:0000256" key="1">
    <source>
        <dbReference type="ARBA" id="ARBA00006512"/>
    </source>
</evidence>
<dbReference type="InterPro" id="IPR043964">
    <property type="entry name" value="P-loop_TraG"/>
</dbReference>
<evidence type="ECO:0000259" key="4">
    <source>
        <dbReference type="SMART" id="SM00382"/>
    </source>
</evidence>
<comment type="caution">
    <text evidence="5">The sequence shown here is derived from an EMBL/GenBank/DDBJ whole genome shotgun (WGS) entry which is preliminary data.</text>
</comment>
<accession>A0A0B8ZHY4</accession>
<evidence type="ECO:0000313" key="5">
    <source>
        <dbReference type="EMBL" id="KHS45919.1"/>
    </source>
</evidence>
<name>A0A0B8ZHY4_9SPHN</name>
<dbReference type="PANTHER" id="PTHR30121:SF12">
    <property type="entry name" value="TYPE IV SECRETION SYSTEM PROTEIN CAGE"/>
    <property type="match status" value="1"/>
</dbReference>
<dbReference type="SUPFAM" id="SSF52540">
    <property type="entry name" value="P-loop containing nucleoside triphosphate hydrolases"/>
    <property type="match status" value="1"/>
</dbReference>
<dbReference type="RefSeq" id="WP_039334930.1">
    <property type="nucleotide sequence ID" value="NZ_JRVC01000011.1"/>
</dbReference>
<dbReference type="Pfam" id="PF19044">
    <property type="entry name" value="P-loop_TraG"/>
    <property type="match status" value="1"/>
</dbReference>
<dbReference type="CDD" id="cd01127">
    <property type="entry name" value="TrwB_TraG_TraD_VirD4"/>
    <property type="match status" value="1"/>
</dbReference>
<keyword evidence="6" id="KW-1185">Reference proteome</keyword>
<dbReference type="InterPro" id="IPR051162">
    <property type="entry name" value="T4SS_component"/>
</dbReference>
<dbReference type="AlphaFoldDB" id="A0A0B8ZHY4"/>
<proteinExistence type="inferred from homology"/>
<feature type="domain" description="AAA+ ATPase" evidence="4">
    <location>
        <begin position="441"/>
        <end position="712"/>
    </location>
</feature>
<evidence type="ECO:0000313" key="6">
    <source>
        <dbReference type="Proteomes" id="UP000031338"/>
    </source>
</evidence>
<dbReference type="PATRIC" id="fig|48936.3.peg.2534"/>
<evidence type="ECO:0000256" key="3">
    <source>
        <dbReference type="ARBA" id="ARBA00022840"/>
    </source>
</evidence>
<keyword evidence="2" id="KW-0547">Nucleotide-binding</keyword>
<dbReference type="Proteomes" id="UP000031338">
    <property type="component" value="Unassembled WGS sequence"/>
</dbReference>
<dbReference type="STRING" id="48936.NJ75_02526"/>
<protein>
    <submittedName>
        <fullName evidence="5">Conjugal transfer protein TrbE</fullName>
    </submittedName>
</protein>
<dbReference type="SMART" id="SM00382">
    <property type="entry name" value="AAA"/>
    <property type="match status" value="1"/>
</dbReference>